<dbReference type="GO" id="GO:0006567">
    <property type="term" value="P:L-threonine catabolic process"/>
    <property type="evidence" value="ECO:0007669"/>
    <property type="project" value="TreeGrafter"/>
</dbReference>
<accession>A0A940DJU5</accession>
<proteinExistence type="inferred from homology"/>
<reference evidence="3" key="1">
    <citation type="submission" date="2020-10" db="EMBL/GenBank/DDBJ databases">
        <authorList>
            <person name="Gilroy R."/>
        </authorList>
    </citation>
    <scope>NUCLEOTIDE SEQUENCE</scope>
    <source>
        <strain evidence="3">3924</strain>
    </source>
</reference>
<organism evidence="3 4">
    <name type="scientific">Candidatus Aphodosoma intestinipullorum</name>
    <dbReference type="NCBI Taxonomy" id="2840674"/>
    <lineage>
        <taxon>Bacteria</taxon>
        <taxon>Pseudomonadati</taxon>
        <taxon>Bacteroidota</taxon>
        <taxon>Bacteroidia</taxon>
        <taxon>Bacteroidales</taxon>
        <taxon>Candidatus Aphodosoma</taxon>
    </lineage>
</organism>
<dbReference type="Pfam" id="PF01370">
    <property type="entry name" value="Epimerase"/>
    <property type="match status" value="1"/>
</dbReference>
<dbReference type="PANTHER" id="PTHR42687:SF1">
    <property type="entry name" value="L-THREONINE 3-DEHYDROGENASE, MITOCHONDRIAL"/>
    <property type="match status" value="1"/>
</dbReference>
<dbReference type="InterPro" id="IPR051225">
    <property type="entry name" value="NAD(P)_epim/dehydratase"/>
</dbReference>
<name>A0A940DJU5_9BACT</name>
<evidence type="ECO:0000259" key="2">
    <source>
        <dbReference type="Pfam" id="PF01370"/>
    </source>
</evidence>
<dbReference type="SUPFAM" id="SSF51735">
    <property type="entry name" value="NAD(P)-binding Rossmann-fold domains"/>
    <property type="match status" value="1"/>
</dbReference>
<feature type="domain" description="NAD-dependent epimerase/dehydratase" evidence="2">
    <location>
        <begin position="6"/>
        <end position="167"/>
    </location>
</feature>
<dbReference type="EMBL" id="JADIMV010000064">
    <property type="protein sequence ID" value="MBO8439766.1"/>
    <property type="molecule type" value="Genomic_DNA"/>
</dbReference>
<dbReference type="GO" id="GO:0008743">
    <property type="term" value="F:L-threonine 3-dehydrogenase activity"/>
    <property type="evidence" value="ECO:0007669"/>
    <property type="project" value="TreeGrafter"/>
</dbReference>
<evidence type="ECO:0000313" key="4">
    <source>
        <dbReference type="Proteomes" id="UP000712007"/>
    </source>
</evidence>
<dbReference type="Proteomes" id="UP000712007">
    <property type="component" value="Unassembled WGS sequence"/>
</dbReference>
<dbReference type="PANTHER" id="PTHR42687">
    <property type="entry name" value="L-THREONINE 3-DEHYDROGENASE"/>
    <property type="match status" value="1"/>
</dbReference>
<comment type="similarity">
    <text evidence="1">Belongs to the NAD(P)-dependent epimerase/dehydratase family.</text>
</comment>
<dbReference type="InterPro" id="IPR036291">
    <property type="entry name" value="NAD(P)-bd_dom_sf"/>
</dbReference>
<dbReference type="InterPro" id="IPR001509">
    <property type="entry name" value="Epimerase_deHydtase"/>
</dbReference>
<sequence>MDKKKVFLTGATGTMGWAAVQEFLGRTDRFDLTVLARPSKKNHQLLDPIGGGKINIVWGDLTNYDDVLRGVTGADYVLHVGGLVSPAADYYPNRTRRVNIAAAENVVRAVKAQPDPDRVKVCYIGTVAQTSDRNEPIHWGRTGDPIYISLYDHYAISKTVAERIFAESGLRHWVSLRQTGILYPGILKNFDPIMFHVPLRGVLEWCTVEDSGRLLANLCEDGLPEDFWCRFYNISSGPEYRMSNYEFECRLLKAISCPPPEKIFDPQWFVLMNFHGQWYTDSQVLEDYLHFRANVPVDEYFRRMSRQVPRYYHLAKAVPPALLKRVMRTMAYKPQWGTQWWIENDIKPRIRAYYGSKERWAAIPDWAHQDLSRPSDKPVLLDHGYDETKPRTEWTIEDMRQAAAFRGGKCLSESMEKGDFRTPLEWQCQFGHRFKASPALVLLGGHWCPDCLPTPWNYPMIAKGNPFFAQVWYATHERGENEVYGEEIFEGWEE</sequence>
<evidence type="ECO:0000313" key="3">
    <source>
        <dbReference type="EMBL" id="MBO8439766.1"/>
    </source>
</evidence>
<dbReference type="AlphaFoldDB" id="A0A940DJU5"/>
<evidence type="ECO:0000256" key="1">
    <source>
        <dbReference type="ARBA" id="ARBA00007637"/>
    </source>
</evidence>
<dbReference type="Gene3D" id="3.40.50.720">
    <property type="entry name" value="NAD(P)-binding Rossmann-like Domain"/>
    <property type="match status" value="1"/>
</dbReference>
<protein>
    <submittedName>
        <fullName evidence="3">NAD(P)-dependent oxidoreductase</fullName>
    </submittedName>
</protein>
<reference evidence="3" key="2">
    <citation type="journal article" date="2021" name="PeerJ">
        <title>Extensive microbial diversity within the chicken gut microbiome revealed by metagenomics and culture.</title>
        <authorList>
            <person name="Gilroy R."/>
            <person name="Ravi A."/>
            <person name="Getino M."/>
            <person name="Pursley I."/>
            <person name="Horton D.L."/>
            <person name="Alikhan N.F."/>
            <person name="Baker D."/>
            <person name="Gharbi K."/>
            <person name="Hall N."/>
            <person name="Watson M."/>
            <person name="Adriaenssens E.M."/>
            <person name="Foster-Nyarko E."/>
            <person name="Jarju S."/>
            <person name="Secka A."/>
            <person name="Antonio M."/>
            <person name="Oren A."/>
            <person name="Chaudhuri R.R."/>
            <person name="La Ragione R."/>
            <person name="Hildebrand F."/>
            <person name="Pallen M.J."/>
        </authorList>
    </citation>
    <scope>NUCLEOTIDE SEQUENCE</scope>
    <source>
        <strain evidence="3">3924</strain>
    </source>
</reference>
<gene>
    <name evidence="3" type="ORF">IAC51_03860</name>
</gene>
<comment type="caution">
    <text evidence="3">The sequence shown here is derived from an EMBL/GenBank/DDBJ whole genome shotgun (WGS) entry which is preliminary data.</text>
</comment>